<dbReference type="Gene3D" id="3.40.50.720">
    <property type="entry name" value="NAD(P)-binding Rossmann-like Domain"/>
    <property type="match status" value="1"/>
</dbReference>
<protein>
    <recommendedName>
        <fullName evidence="4">Short-chain dehydrogenase/reductase SDR</fullName>
    </recommendedName>
</protein>
<sequence length="68" mass="7063">MSQILLVTGGSRGIGAAVCRRAAKEGYSVAVNFHRDLISANNVVDDITNDGGIAFSVQADVSLEADII</sequence>
<evidence type="ECO:0008006" key="4">
    <source>
        <dbReference type="Google" id="ProtNLM"/>
    </source>
</evidence>
<dbReference type="PRINTS" id="PR00081">
    <property type="entry name" value="GDHRDH"/>
</dbReference>
<gene>
    <name evidence="3" type="ORF">METZ01_LOCUS347147</name>
</gene>
<dbReference type="SUPFAM" id="SSF51735">
    <property type="entry name" value="NAD(P)-binding Rossmann-fold domains"/>
    <property type="match status" value="1"/>
</dbReference>
<evidence type="ECO:0000256" key="2">
    <source>
        <dbReference type="ARBA" id="ARBA00023002"/>
    </source>
</evidence>
<dbReference type="AlphaFoldDB" id="A0A382R9A7"/>
<dbReference type="GO" id="GO:0016491">
    <property type="term" value="F:oxidoreductase activity"/>
    <property type="evidence" value="ECO:0007669"/>
    <property type="project" value="UniProtKB-KW"/>
</dbReference>
<dbReference type="Pfam" id="PF00106">
    <property type="entry name" value="adh_short"/>
    <property type="match status" value="1"/>
</dbReference>
<reference evidence="3" key="1">
    <citation type="submission" date="2018-05" db="EMBL/GenBank/DDBJ databases">
        <authorList>
            <person name="Lanie J.A."/>
            <person name="Ng W.-L."/>
            <person name="Kazmierczak K.M."/>
            <person name="Andrzejewski T.M."/>
            <person name="Davidsen T.M."/>
            <person name="Wayne K.J."/>
            <person name="Tettelin H."/>
            <person name="Glass J.I."/>
            <person name="Rusch D."/>
            <person name="Podicherti R."/>
            <person name="Tsui H.-C.T."/>
            <person name="Winkler M.E."/>
        </authorList>
    </citation>
    <scope>NUCLEOTIDE SEQUENCE</scope>
</reference>
<dbReference type="InterPro" id="IPR002347">
    <property type="entry name" value="SDR_fam"/>
</dbReference>
<proteinExistence type="inferred from homology"/>
<name>A0A382R9A7_9ZZZZ</name>
<organism evidence="3">
    <name type="scientific">marine metagenome</name>
    <dbReference type="NCBI Taxonomy" id="408172"/>
    <lineage>
        <taxon>unclassified sequences</taxon>
        <taxon>metagenomes</taxon>
        <taxon>ecological metagenomes</taxon>
    </lineage>
</organism>
<accession>A0A382R9A7</accession>
<dbReference type="PANTHER" id="PTHR43669:SF14">
    <property type="entry name" value="OXIDOREDUCTASE"/>
    <property type="match status" value="1"/>
</dbReference>
<dbReference type="InterPro" id="IPR036291">
    <property type="entry name" value="NAD(P)-bd_dom_sf"/>
</dbReference>
<dbReference type="EMBL" id="UINC01120058">
    <property type="protein sequence ID" value="SVC94293.1"/>
    <property type="molecule type" value="Genomic_DNA"/>
</dbReference>
<feature type="non-terminal residue" evidence="3">
    <location>
        <position position="68"/>
    </location>
</feature>
<dbReference type="PANTHER" id="PTHR43669">
    <property type="entry name" value="5-KETO-D-GLUCONATE 5-REDUCTASE"/>
    <property type="match status" value="1"/>
</dbReference>
<keyword evidence="2" id="KW-0560">Oxidoreductase</keyword>
<evidence type="ECO:0000313" key="3">
    <source>
        <dbReference type="EMBL" id="SVC94293.1"/>
    </source>
</evidence>
<comment type="similarity">
    <text evidence="1">Belongs to the short-chain dehydrogenases/reductases (SDR) family.</text>
</comment>
<evidence type="ECO:0000256" key="1">
    <source>
        <dbReference type="ARBA" id="ARBA00006484"/>
    </source>
</evidence>